<dbReference type="Proteomes" id="UP001430755">
    <property type="component" value="Unassembled WGS sequence"/>
</dbReference>
<evidence type="ECO:0000256" key="1">
    <source>
        <dbReference type="ARBA" id="ARBA00010944"/>
    </source>
</evidence>
<feature type="domain" description="RmlD-like substrate binding" evidence="3">
    <location>
        <begin position="7"/>
        <end position="274"/>
    </location>
</feature>
<proteinExistence type="inferred from homology"/>
<accession>A0ABS9WFX7</accession>
<dbReference type="RefSeq" id="WP_242163168.1">
    <property type="nucleotide sequence ID" value="NZ_JAJMLW010000001.1"/>
</dbReference>
<organism evidence="4 5">
    <name type="scientific">Adlercreutzia faecimuris</name>
    <dbReference type="NCBI Taxonomy" id="2897341"/>
    <lineage>
        <taxon>Bacteria</taxon>
        <taxon>Bacillati</taxon>
        <taxon>Actinomycetota</taxon>
        <taxon>Coriobacteriia</taxon>
        <taxon>Eggerthellales</taxon>
        <taxon>Eggerthellaceae</taxon>
        <taxon>Adlercreutzia</taxon>
    </lineage>
</organism>
<keyword evidence="2" id="KW-0521">NADP</keyword>
<comment type="pathway">
    <text evidence="2">Carbohydrate biosynthesis; dTDP-L-rhamnose biosynthesis.</text>
</comment>
<evidence type="ECO:0000313" key="4">
    <source>
        <dbReference type="EMBL" id="MCI2241222.1"/>
    </source>
</evidence>
<name>A0ABS9WFX7_9ACTN</name>
<dbReference type="InterPro" id="IPR036291">
    <property type="entry name" value="NAD(P)-bd_dom_sf"/>
</dbReference>
<keyword evidence="2" id="KW-0560">Oxidoreductase</keyword>
<comment type="function">
    <text evidence="2">Catalyzes the reduction of dTDP-6-deoxy-L-lyxo-4-hexulose to yield dTDP-L-rhamnose.</text>
</comment>
<evidence type="ECO:0000256" key="2">
    <source>
        <dbReference type="RuleBase" id="RU364082"/>
    </source>
</evidence>
<comment type="similarity">
    <text evidence="1 2">Belongs to the dTDP-4-dehydrorhamnose reductase family.</text>
</comment>
<keyword evidence="5" id="KW-1185">Reference proteome</keyword>
<dbReference type="PANTHER" id="PTHR10491:SF4">
    <property type="entry name" value="METHIONINE ADENOSYLTRANSFERASE 2 SUBUNIT BETA"/>
    <property type="match status" value="1"/>
</dbReference>
<comment type="caution">
    <text evidence="4">The sequence shown here is derived from an EMBL/GenBank/DDBJ whole genome shotgun (WGS) entry which is preliminary data.</text>
</comment>
<reference evidence="4" key="1">
    <citation type="submission" date="2021-11" db="EMBL/GenBank/DDBJ databases">
        <title>A Novel Adlercreutzia Species, isolated from a Allomyrina dichotoma larva feces.</title>
        <authorList>
            <person name="Suh M.K."/>
        </authorList>
    </citation>
    <scope>NUCLEOTIDE SEQUENCE</scope>
    <source>
        <strain evidence="4">JBNU-10</strain>
    </source>
</reference>
<dbReference type="EC" id="1.1.1.133" evidence="2"/>
<dbReference type="InterPro" id="IPR029903">
    <property type="entry name" value="RmlD-like-bd"/>
</dbReference>
<evidence type="ECO:0000313" key="5">
    <source>
        <dbReference type="Proteomes" id="UP001430755"/>
    </source>
</evidence>
<dbReference type="SUPFAM" id="SSF51735">
    <property type="entry name" value="NAD(P)-binding Rossmann-fold domains"/>
    <property type="match status" value="1"/>
</dbReference>
<evidence type="ECO:0000259" key="3">
    <source>
        <dbReference type="Pfam" id="PF04321"/>
    </source>
</evidence>
<dbReference type="Pfam" id="PF04321">
    <property type="entry name" value="RmlD_sub_bind"/>
    <property type="match status" value="1"/>
</dbReference>
<protein>
    <recommendedName>
        <fullName evidence="2">dTDP-4-dehydrorhamnose reductase</fullName>
        <ecNumber evidence="2">1.1.1.133</ecNumber>
    </recommendedName>
</protein>
<dbReference type="PANTHER" id="PTHR10491">
    <property type="entry name" value="DTDP-4-DEHYDRORHAMNOSE REDUCTASE"/>
    <property type="match status" value="1"/>
</dbReference>
<dbReference type="InterPro" id="IPR005913">
    <property type="entry name" value="dTDP_dehydrorham_reduct"/>
</dbReference>
<dbReference type="Gene3D" id="3.40.50.720">
    <property type="entry name" value="NAD(P)-binding Rossmann-like Domain"/>
    <property type="match status" value="1"/>
</dbReference>
<sequence>MGSQEVIWVTGAEGFLGGAVSEHLREAGWKVVGTDAELSVSDPERLERFAGEVMPAAVVNCAGIRRDATTLSTRIKAYEVNALGARNVAVAANAVGALMVQVSSDDVYAAVVPEPVNEFDNPHPTTPYGKSKRAGEMMVRNTTDDHLIVRSSWLYRADSGRFKDILDAAREGRTYAARTDQVASPTSVDFYCKFLEKALEKRLTGTFHVANTGSTSRYGFAAKILELAGYDPSAVLVAEEDPRTAEHLVLESLLLEMSGVDIPAWDDELARYMATL</sequence>
<dbReference type="EMBL" id="JAJMLW010000001">
    <property type="protein sequence ID" value="MCI2241222.1"/>
    <property type="molecule type" value="Genomic_DNA"/>
</dbReference>
<gene>
    <name evidence="4" type="ORF">LPT13_02500</name>
</gene>